<accession>H3CBD9</accession>
<dbReference type="InParanoid" id="H3CBD9"/>
<dbReference type="InterPro" id="IPR026512">
    <property type="entry name" value="RGS7BP/RGS9BP"/>
</dbReference>
<name>H3CBD9_TETNG</name>
<keyword evidence="4" id="KW-1185">Reference proteome</keyword>
<dbReference type="OMA" id="ICTGLHR"/>
<reference evidence="4" key="1">
    <citation type="journal article" date="2004" name="Nature">
        <title>Genome duplication in the teleost fish Tetraodon nigroviridis reveals the early vertebrate proto-karyotype.</title>
        <authorList>
            <person name="Jaillon O."/>
            <person name="Aury J.-M."/>
            <person name="Brunet F."/>
            <person name="Petit J.-L."/>
            <person name="Stange-Thomann N."/>
            <person name="Mauceli E."/>
            <person name="Bouneau L."/>
            <person name="Fischer C."/>
            <person name="Ozouf-Costaz C."/>
            <person name="Bernot A."/>
            <person name="Nicaud S."/>
            <person name="Jaffe D."/>
            <person name="Fisher S."/>
            <person name="Lutfalla G."/>
            <person name="Dossat C."/>
            <person name="Segurens B."/>
            <person name="Dasilva C."/>
            <person name="Salanoubat M."/>
            <person name="Levy M."/>
            <person name="Boudet N."/>
            <person name="Castellano S."/>
            <person name="Anthouard V."/>
            <person name="Jubin C."/>
            <person name="Castelli V."/>
            <person name="Katinka M."/>
            <person name="Vacherie B."/>
            <person name="Biemont C."/>
            <person name="Skalli Z."/>
            <person name="Cattolico L."/>
            <person name="Poulain J."/>
            <person name="De Berardinis V."/>
            <person name="Cruaud C."/>
            <person name="Duprat S."/>
            <person name="Brottier P."/>
            <person name="Coutanceau J.-P."/>
            <person name="Gouzy J."/>
            <person name="Parra G."/>
            <person name="Lardier G."/>
            <person name="Chapple C."/>
            <person name="McKernan K.J."/>
            <person name="McEwan P."/>
            <person name="Bosak S."/>
            <person name="Kellis M."/>
            <person name="Volff J.-N."/>
            <person name="Guigo R."/>
            <person name="Zody M.C."/>
            <person name="Mesirov J."/>
            <person name="Lindblad-Toh K."/>
            <person name="Birren B."/>
            <person name="Nusbaum C."/>
            <person name="Kahn D."/>
            <person name="Robinson-Rechavi M."/>
            <person name="Laudet V."/>
            <person name="Schachter V."/>
            <person name="Quetier F."/>
            <person name="Saurin W."/>
            <person name="Scarpelli C."/>
            <person name="Wincker P."/>
            <person name="Lander E.S."/>
            <person name="Weissenbach J."/>
            <person name="Roest Crollius H."/>
        </authorList>
    </citation>
    <scope>NUCLEOTIDE SEQUENCE [LARGE SCALE GENOMIC DNA]</scope>
</reference>
<dbReference type="Ensembl" id="ENSTNIT00000005709.1">
    <property type="protein sequence ID" value="ENSTNIP00000005561.1"/>
    <property type="gene ID" value="ENSTNIG00000002992.1"/>
</dbReference>
<reference evidence="3" key="2">
    <citation type="submission" date="2025-08" db="UniProtKB">
        <authorList>
            <consortium name="Ensembl"/>
        </authorList>
    </citation>
    <scope>IDENTIFICATION</scope>
</reference>
<evidence type="ECO:0000256" key="2">
    <source>
        <dbReference type="ARBA" id="ARBA00022700"/>
    </source>
</evidence>
<evidence type="ECO:0000256" key="1">
    <source>
        <dbReference type="ARBA" id="ARBA00007457"/>
    </source>
</evidence>
<evidence type="ECO:0000313" key="4">
    <source>
        <dbReference type="Proteomes" id="UP000007303"/>
    </source>
</evidence>
<protein>
    <submittedName>
        <fullName evidence="3">Zgc:109913</fullName>
    </submittedName>
</protein>
<dbReference type="Proteomes" id="UP000007303">
    <property type="component" value="Unassembled WGS sequence"/>
</dbReference>
<proteinExistence type="inferred from homology"/>
<dbReference type="GO" id="GO:0009968">
    <property type="term" value="P:negative regulation of signal transduction"/>
    <property type="evidence" value="ECO:0007669"/>
    <property type="project" value="UniProtKB-KW"/>
</dbReference>
<evidence type="ECO:0000313" key="3">
    <source>
        <dbReference type="Ensembl" id="ENSTNIP00000005561.1"/>
    </source>
</evidence>
<dbReference type="PANTHER" id="PTHR21029">
    <property type="entry name" value="R-SEVEN BINDING PROTEIN (R7BP) HOMOLOG"/>
    <property type="match status" value="1"/>
</dbReference>
<dbReference type="GeneTree" id="ENSGT00940000153725"/>
<organism evidence="3 4">
    <name type="scientific">Tetraodon nigroviridis</name>
    <name type="common">Spotted green pufferfish</name>
    <name type="synonym">Chelonodon nigroviridis</name>
    <dbReference type="NCBI Taxonomy" id="99883"/>
    <lineage>
        <taxon>Eukaryota</taxon>
        <taxon>Metazoa</taxon>
        <taxon>Chordata</taxon>
        <taxon>Craniata</taxon>
        <taxon>Vertebrata</taxon>
        <taxon>Euteleostomi</taxon>
        <taxon>Actinopterygii</taxon>
        <taxon>Neopterygii</taxon>
        <taxon>Teleostei</taxon>
        <taxon>Neoteleostei</taxon>
        <taxon>Acanthomorphata</taxon>
        <taxon>Eupercaria</taxon>
        <taxon>Tetraodontiformes</taxon>
        <taxon>Tetradontoidea</taxon>
        <taxon>Tetraodontidae</taxon>
        <taxon>Tetraodon</taxon>
    </lineage>
</organism>
<reference evidence="3" key="3">
    <citation type="submission" date="2025-09" db="UniProtKB">
        <authorList>
            <consortium name="Ensembl"/>
        </authorList>
    </citation>
    <scope>IDENTIFICATION</scope>
</reference>
<keyword evidence="2" id="KW-0734">Signal transduction inhibitor</keyword>
<comment type="similarity">
    <text evidence="1">Belongs to the RGS7BP/RGS9BP family.</text>
</comment>
<dbReference type="FunCoup" id="H3CBD9">
    <property type="interactions" value="7"/>
</dbReference>
<sequence length="239" mass="26543">MSQWLCSVDELAVRHRQQKDCERAQEALSRVTSCFQQLVTALGSSADSNFLREEMDQTRRVAHQLCMGLSQCLVHLLSECDSSSSGLEDRQKLERLWVLSLSAFESFLSDLRTACVLTGHFPLTQSKHRSSLVNTGCIDGMVGVVAHVASAQVPWQTAEESSGWDFTNHIRALEAMLAEMQLRVPVPFWSVQATQPAWAEAGSEHEDPDDTLEDLMEVEVVSNKTPPYFQPPCCGLGCV</sequence>
<dbReference type="AlphaFoldDB" id="H3CBD9"/>
<dbReference type="HOGENOM" id="CLU_093021_0_0_1"/>